<evidence type="ECO:0000256" key="2">
    <source>
        <dbReference type="ARBA" id="ARBA00022679"/>
    </source>
</evidence>
<dbReference type="InterPro" id="IPR016135">
    <property type="entry name" value="UBQ-conjugating_enzyme/RWD"/>
</dbReference>
<protein>
    <recommendedName>
        <fullName evidence="1">E2 ubiquitin-conjugating enzyme</fullName>
        <ecNumber evidence="1">2.3.2.23</ecNumber>
    </recommendedName>
</protein>
<dbReference type="FunCoup" id="A0A2G5C6M5">
    <property type="interactions" value="1153"/>
</dbReference>
<evidence type="ECO:0000256" key="6">
    <source>
        <dbReference type="SAM" id="MobiDB-lite"/>
    </source>
</evidence>
<dbReference type="SMART" id="SM00212">
    <property type="entry name" value="UBCc"/>
    <property type="match status" value="1"/>
</dbReference>
<feature type="compositionally biased region" description="Polar residues" evidence="6">
    <location>
        <begin position="1"/>
        <end position="15"/>
    </location>
</feature>
<dbReference type="Proteomes" id="UP000230069">
    <property type="component" value="Unassembled WGS sequence"/>
</dbReference>
<feature type="domain" description="UBC core" evidence="7">
    <location>
        <begin position="233"/>
        <end position="393"/>
    </location>
</feature>
<organism evidence="8 9">
    <name type="scientific">Aquilegia coerulea</name>
    <name type="common">Rocky mountain columbine</name>
    <dbReference type="NCBI Taxonomy" id="218851"/>
    <lineage>
        <taxon>Eukaryota</taxon>
        <taxon>Viridiplantae</taxon>
        <taxon>Streptophyta</taxon>
        <taxon>Embryophyta</taxon>
        <taxon>Tracheophyta</taxon>
        <taxon>Spermatophyta</taxon>
        <taxon>Magnoliopsida</taxon>
        <taxon>Ranunculales</taxon>
        <taxon>Ranunculaceae</taxon>
        <taxon>Thalictroideae</taxon>
        <taxon>Aquilegia</taxon>
    </lineage>
</organism>
<proteinExistence type="predicted"/>
<dbReference type="GO" id="GO:0005524">
    <property type="term" value="F:ATP binding"/>
    <property type="evidence" value="ECO:0007669"/>
    <property type="project" value="UniProtKB-KW"/>
</dbReference>
<accession>A0A2G5C6M5</accession>
<feature type="compositionally biased region" description="Basic and acidic residues" evidence="6">
    <location>
        <begin position="187"/>
        <end position="196"/>
    </location>
</feature>
<sequence length="483" mass="53466">MASDVSQDLGSNQLKQEQDVFAEDPILPTATTEANSGSNIDVSMSPVNSTGDASECSDDIDGYNSDSSNYGDGMAYDDDYIYDDEKDMQKLIDSVDLPAGVEVSIPWLEQPSSSQNPSATSTLSVPSQSSSHGKKEEAEVCLQESSETQTNHAGTSILIALSQSTACKGEEKPTSTSSSTVSGLSGSRRETEDKGGNDVVEKMRLFKQFDTVQNYSDHHFIHGDSKSKQAPQQWTKTIQQEWKILEKGLPDTIFVRVYEERMDLLRAVILGTSGTPYHDGLFFFDVFFPSDYPHVPPLVYYHSGGLRLNPNLYDDGKVCLSLLNTWPGQKEENWIPGKSTMLQVLLSIQALVLNEKPYFNEPGFEESAGKKEGEVSSQDYNESTFILSCKTMLYTLRRPPKHYEDFVAGHFRLRAHTILEACKAYMEGVKVGCYSGSMQDMDEQAIGGSSKLIVEICNILPRMVQTFSRNGAPDCEQFLPTPQ</sequence>
<feature type="region of interest" description="Disordered" evidence="6">
    <location>
        <begin position="109"/>
        <end position="149"/>
    </location>
</feature>
<dbReference type="EMBL" id="KZ305101">
    <property type="protein sequence ID" value="PIA26942.1"/>
    <property type="molecule type" value="Genomic_DNA"/>
</dbReference>
<dbReference type="SUPFAM" id="SSF54495">
    <property type="entry name" value="UBC-like"/>
    <property type="match status" value="1"/>
</dbReference>
<dbReference type="PANTHER" id="PTHR46116:SF41">
    <property type="entry name" value="UBIQUITIN-CONJUGATING ENZYME E2 25-RELATED"/>
    <property type="match status" value="1"/>
</dbReference>
<dbReference type="AlphaFoldDB" id="A0A2G5C6M5"/>
<keyword evidence="3" id="KW-0547">Nucleotide-binding</keyword>
<dbReference type="Pfam" id="PF00179">
    <property type="entry name" value="UQ_con"/>
    <property type="match status" value="1"/>
</dbReference>
<name>A0A2G5C6M5_AQUCA</name>
<dbReference type="FunFam" id="3.10.110.10:FF:000028">
    <property type="entry name" value="Probable ubiquitin-conjugating enzyme E2 23"/>
    <property type="match status" value="1"/>
</dbReference>
<keyword evidence="5" id="KW-0067">ATP-binding</keyword>
<dbReference type="CDD" id="cd23837">
    <property type="entry name" value="UBCc_UBE2O"/>
    <property type="match status" value="1"/>
</dbReference>
<evidence type="ECO:0000313" key="9">
    <source>
        <dbReference type="Proteomes" id="UP000230069"/>
    </source>
</evidence>
<evidence type="ECO:0000256" key="3">
    <source>
        <dbReference type="ARBA" id="ARBA00022741"/>
    </source>
</evidence>
<keyword evidence="9" id="KW-1185">Reference proteome</keyword>
<dbReference type="InParanoid" id="A0A2G5C6M5"/>
<dbReference type="Gene3D" id="3.10.110.10">
    <property type="entry name" value="Ubiquitin Conjugating Enzyme"/>
    <property type="match status" value="1"/>
</dbReference>
<keyword evidence="4" id="KW-0833">Ubl conjugation pathway</keyword>
<feature type="region of interest" description="Disordered" evidence="6">
    <location>
        <begin position="1"/>
        <end position="77"/>
    </location>
</feature>
<feature type="compositionally biased region" description="Low complexity" evidence="6">
    <location>
        <begin position="118"/>
        <end position="131"/>
    </location>
</feature>
<dbReference type="OrthoDB" id="47801at2759"/>
<dbReference type="PROSITE" id="PS50127">
    <property type="entry name" value="UBC_2"/>
    <property type="match status" value="1"/>
</dbReference>
<evidence type="ECO:0000256" key="4">
    <source>
        <dbReference type="ARBA" id="ARBA00022786"/>
    </source>
</evidence>
<evidence type="ECO:0000256" key="5">
    <source>
        <dbReference type="ARBA" id="ARBA00022840"/>
    </source>
</evidence>
<dbReference type="EC" id="2.3.2.23" evidence="1"/>
<reference evidence="8 9" key="1">
    <citation type="submission" date="2017-09" db="EMBL/GenBank/DDBJ databases">
        <title>WGS assembly of Aquilegia coerulea Goldsmith.</title>
        <authorList>
            <person name="Hodges S."/>
            <person name="Kramer E."/>
            <person name="Nordborg M."/>
            <person name="Tomkins J."/>
            <person name="Borevitz J."/>
            <person name="Derieg N."/>
            <person name="Yan J."/>
            <person name="Mihaltcheva S."/>
            <person name="Hayes R.D."/>
            <person name="Rokhsar D."/>
        </authorList>
    </citation>
    <scope>NUCLEOTIDE SEQUENCE [LARGE SCALE GENOMIC DNA]</scope>
    <source>
        <strain evidence="9">cv. Goldsmith</strain>
    </source>
</reference>
<evidence type="ECO:0000313" key="8">
    <source>
        <dbReference type="EMBL" id="PIA26942.1"/>
    </source>
</evidence>
<gene>
    <name evidence="8" type="ORF">AQUCO_08400002v1</name>
</gene>
<dbReference type="STRING" id="218851.A0A2G5C6M5"/>
<feature type="compositionally biased region" description="Polar residues" evidence="6">
    <location>
        <begin position="29"/>
        <end position="52"/>
    </location>
</feature>
<evidence type="ECO:0000259" key="7">
    <source>
        <dbReference type="PROSITE" id="PS50127"/>
    </source>
</evidence>
<dbReference type="PANTHER" id="PTHR46116">
    <property type="entry name" value="(E3-INDEPENDENT) E2 UBIQUITIN-CONJUGATING ENZYME"/>
    <property type="match status" value="1"/>
</dbReference>
<evidence type="ECO:0000256" key="1">
    <source>
        <dbReference type="ARBA" id="ARBA00012486"/>
    </source>
</evidence>
<feature type="region of interest" description="Disordered" evidence="6">
    <location>
        <begin position="168"/>
        <end position="196"/>
    </location>
</feature>
<dbReference type="InterPro" id="IPR000608">
    <property type="entry name" value="UBC"/>
</dbReference>
<keyword evidence="2" id="KW-0808">Transferase</keyword>
<feature type="compositionally biased region" description="Low complexity" evidence="6">
    <location>
        <begin position="174"/>
        <end position="186"/>
    </location>
</feature>
<dbReference type="GO" id="GO:0061631">
    <property type="term" value="F:ubiquitin conjugating enzyme activity"/>
    <property type="evidence" value="ECO:0007669"/>
    <property type="project" value="UniProtKB-EC"/>
</dbReference>